<sequence length="386" mass="42494">MLFDIKTMMVILPISSVLIAMLLMLTGAHRSTKSLRAWTLSLLAQGAGWAIAHINGKTLSDDLLLGSIALSLFASGWTLRCTALCRFAGLRPWRRTLIVLSLAPLPCAAIFPSDSVSRVACADIVYGTLALSCAFLLWRTADFGARSLRRGVLVLFTSLGIVLLLRAGELFMRQPLGSPLAFRTALEQLAFLGSYLTTVGASFGFVLMHRTRMEEELHLLATTDPLTGLLNRRSFILRAHHELTQRHHHPLALLMLDLDHFKQINDLHGHPTGDEVLCDFVRTMKSCLRKIDLVARFGGEEFVILLANTDTDAALIIAERIRCAVAARQMERLDLRYTVSIGIASTEQLTIGSADTIDALLAHADVALYRAKQQGRNRCEVAAVLL</sequence>
<evidence type="ECO:0000256" key="1">
    <source>
        <dbReference type="ARBA" id="ARBA00001946"/>
    </source>
</evidence>
<evidence type="ECO:0000259" key="5">
    <source>
        <dbReference type="PROSITE" id="PS50887"/>
    </source>
</evidence>
<feature type="transmembrane region" description="Helical" evidence="4">
    <location>
        <begin position="63"/>
        <end position="81"/>
    </location>
</feature>
<evidence type="ECO:0000256" key="3">
    <source>
        <dbReference type="ARBA" id="ARBA00034247"/>
    </source>
</evidence>
<dbReference type="InterPro" id="IPR050469">
    <property type="entry name" value="Diguanylate_Cyclase"/>
</dbReference>
<dbReference type="AlphaFoldDB" id="A0A317MYR5"/>
<dbReference type="GO" id="GO:0005886">
    <property type="term" value="C:plasma membrane"/>
    <property type="evidence" value="ECO:0007669"/>
    <property type="project" value="TreeGrafter"/>
</dbReference>
<keyword evidence="4" id="KW-0812">Transmembrane</keyword>
<keyword evidence="4" id="KW-0472">Membrane</keyword>
<evidence type="ECO:0000313" key="6">
    <source>
        <dbReference type="EMBL" id="PWV64829.1"/>
    </source>
</evidence>
<comment type="caution">
    <text evidence="6">The sequence shown here is derived from an EMBL/GenBank/DDBJ whole genome shotgun (WGS) entry which is preliminary data.</text>
</comment>
<dbReference type="PANTHER" id="PTHR45138:SF9">
    <property type="entry name" value="DIGUANYLATE CYCLASE DGCM-RELATED"/>
    <property type="match status" value="1"/>
</dbReference>
<dbReference type="EC" id="2.7.7.65" evidence="2"/>
<dbReference type="GO" id="GO:0043709">
    <property type="term" value="P:cell adhesion involved in single-species biofilm formation"/>
    <property type="evidence" value="ECO:0007669"/>
    <property type="project" value="TreeGrafter"/>
</dbReference>
<organism evidence="6 7">
    <name type="scientific">Plasticicumulans acidivorans</name>
    <dbReference type="NCBI Taxonomy" id="886464"/>
    <lineage>
        <taxon>Bacteria</taxon>
        <taxon>Pseudomonadati</taxon>
        <taxon>Pseudomonadota</taxon>
        <taxon>Gammaproteobacteria</taxon>
        <taxon>Candidatus Competibacteraceae</taxon>
        <taxon>Plasticicumulans</taxon>
    </lineage>
</organism>
<dbReference type="SMART" id="SM00267">
    <property type="entry name" value="GGDEF"/>
    <property type="match status" value="1"/>
</dbReference>
<dbReference type="InterPro" id="IPR029787">
    <property type="entry name" value="Nucleotide_cyclase"/>
</dbReference>
<dbReference type="RefSeq" id="WP_110017452.1">
    <property type="nucleotide sequence ID" value="NZ_QGTJ01000002.1"/>
</dbReference>
<feature type="transmembrane region" description="Helical" evidence="4">
    <location>
        <begin position="117"/>
        <end position="138"/>
    </location>
</feature>
<dbReference type="InterPro" id="IPR043128">
    <property type="entry name" value="Rev_trsase/Diguanyl_cyclase"/>
</dbReference>
<dbReference type="Gene3D" id="3.30.70.270">
    <property type="match status" value="1"/>
</dbReference>
<dbReference type="InterPro" id="IPR000160">
    <property type="entry name" value="GGDEF_dom"/>
</dbReference>
<proteinExistence type="predicted"/>
<feature type="transmembrane region" description="Helical" evidence="4">
    <location>
        <begin position="93"/>
        <end position="111"/>
    </location>
</feature>
<keyword evidence="4" id="KW-1133">Transmembrane helix</keyword>
<evidence type="ECO:0000256" key="4">
    <source>
        <dbReference type="SAM" id="Phobius"/>
    </source>
</evidence>
<dbReference type="Proteomes" id="UP000246569">
    <property type="component" value="Unassembled WGS sequence"/>
</dbReference>
<accession>A0A317MYR5</accession>
<dbReference type="SUPFAM" id="SSF55073">
    <property type="entry name" value="Nucleotide cyclase"/>
    <property type="match status" value="1"/>
</dbReference>
<keyword evidence="7" id="KW-1185">Reference proteome</keyword>
<evidence type="ECO:0000313" key="7">
    <source>
        <dbReference type="Proteomes" id="UP000246569"/>
    </source>
</evidence>
<dbReference type="GO" id="GO:1902201">
    <property type="term" value="P:negative regulation of bacterial-type flagellum-dependent cell motility"/>
    <property type="evidence" value="ECO:0007669"/>
    <property type="project" value="TreeGrafter"/>
</dbReference>
<dbReference type="FunFam" id="3.30.70.270:FF:000001">
    <property type="entry name" value="Diguanylate cyclase domain protein"/>
    <property type="match status" value="1"/>
</dbReference>
<dbReference type="EMBL" id="QGTJ01000002">
    <property type="protein sequence ID" value="PWV64829.1"/>
    <property type="molecule type" value="Genomic_DNA"/>
</dbReference>
<dbReference type="PANTHER" id="PTHR45138">
    <property type="entry name" value="REGULATORY COMPONENTS OF SENSORY TRANSDUCTION SYSTEM"/>
    <property type="match status" value="1"/>
</dbReference>
<name>A0A317MYR5_9GAMM</name>
<dbReference type="GO" id="GO:0052621">
    <property type="term" value="F:diguanylate cyclase activity"/>
    <property type="evidence" value="ECO:0007669"/>
    <property type="project" value="UniProtKB-EC"/>
</dbReference>
<gene>
    <name evidence="6" type="ORF">C7443_102482</name>
</gene>
<comment type="cofactor">
    <cofactor evidence="1">
        <name>Mg(2+)</name>
        <dbReference type="ChEBI" id="CHEBI:18420"/>
    </cofactor>
</comment>
<reference evidence="6 7" key="1">
    <citation type="submission" date="2018-05" db="EMBL/GenBank/DDBJ databases">
        <title>Genomic Encyclopedia of Type Strains, Phase IV (KMG-IV): sequencing the most valuable type-strain genomes for metagenomic binning, comparative biology and taxonomic classification.</title>
        <authorList>
            <person name="Goeker M."/>
        </authorList>
    </citation>
    <scope>NUCLEOTIDE SEQUENCE [LARGE SCALE GENOMIC DNA]</scope>
    <source>
        <strain evidence="6 7">DSM 23606</strain>
    </source>
</reference>
<dbReference type="CDD" id="cd01949">
    <property type="entry name" value="GGDEF"/>
    <property type="match status" value="1"/>
</dbReference>
<comment type="catalytic activity">
    <reaction evidence="3">
        <text>2 GTP = 3',3'-c-di-GMP + 2 diphosphate</text>
        <dbReference type="Rhea" id="RHEA:24898"/>
        <dbReference type="ChEBI" id="CHEBI:33019"/>
        <dbReference type="ChEBI" id="CHEBI:37565"/>
        <dbReference type="ChEBI" id="CHEBI:58805"/>
        <dbReference type="EC" id="2.7.7.65"/>
    </reaction>
</comment>
<evidence type="ECO:0000256" key="2">
    <source>
        <dbReference type="ARBA" id="ARBA00012528"/>
    </source>
</evidence>
<dbReference type="Pfam" id="PF00990">
    <property type="entry name" value="GGDEF"/>
    <property type="match status" value="1"/>
</dbReference>
<dbReference type="PROSITE" id="PS50887">
    <property type="entry name" value="GGDEF"/>
    <property type="match status" value="1"/>
</dbReference>
<dbReference type="OrthoDB" id="9803824at2"/>
<feature type="transmembrane region" description="Helical" evidence="4">
    <location>
        <begin position="188"/>
        <end position="208"/>
    </location>
</feature>
<feature type="domain" description="GGDEF" evidence="5">
    <location>
        <begin position="249"/>
        <end position="384"/>
    </location>
</feature>
<feature type="transmembrane region" description="Helical" evidence="4">
    <location>
        <begin position="150"/>
        <end position="168"/>
    </location>
</feature>
<dbReference type="NCBIfam" id="TIGR00254">
    <property type="entry name" value="GGDEF"/>
    <property type="match status" value="1"/>
</dbReference>
<protein>
    <recommendedName>
        <fullName evidence="2">diguanylate cyclase</fullName>
        <ecNumber evidence="2">2.7.7.65</ecNumber>
    </recommendedName>
</protein>